<feature type="compositionally biased region" description="Low complexity" evidence="1">
    <location>
        <begin position="167"/>
        <end position="180"/>
    </location>
</feature>
<accession>A0A1I8NDK5</accession>
<reference evidence="2" key="1">
    <citation type="submission" date="2020-05" db="UniProtKB">
        <authorList>
            <consortium name="EnsemblMetazoa"/>
        </authorList>
    </citation>
    <scope>IDENTIFICATION</scope>
    <source>
        <strain evidence="2">Aabys</strain>
    </source>
</reference>
<dbReference type="eggNOG" id="ENOG502TBX4">
    <property type="taxonomic scope" value="Eukaryota"/>
</dbReference>
<gene>
    <name evidence="2" type="primary">101896366</name>
</gene>
<dbReference type="RefSeq" id="XP_005189597.2">
    <property type="nucleotide sequence ID" value="XM_005189540.4"/>
</dbReference>
<dbReference type="VEuPathDB" id="VectorBase:MDOA014104"/>
<dbReference type="VEuPathDB" id="VectorBase:MDOMA2_007190"/>
<proteinExistence type="predicted"/>
<feature type="region of interest" description="Disordered" evidence="1">
    <location>
        <begin position="50"/>
        <end position="120"/>
    </location>
</feature>
<name>A0A1I8NDK5_MUSDO</name>
<sequence length="335" mass="37190">MMEGIVCGIANINFKQNTGNYSDENCIPNFMQNNEETTKMALICAAEQASSTSFNPHQQPDEDECSNDEEEDNDVPDVGRNRKNARLRRNSIGATFAERRQMPSRSSKENHSSIKRRTIMKPARHTSSLNKDFGNLKPAEIKKIYLNKKITNFRPASLETIFEEPDPSGSGDGDNNTDGTGEYEQVRFIGARKLRRVLACSDGFVFNKALIKKRRAKIKKAFGRRLSLKKISLEDFLVKLNNSMEDDEEGDNSESSCKTPQEMEGAAPAAMQFCIPENNLETDAMDAMPIVTTTTTTTPTQPTTSSASANDVNAFSFMPQQMASSSFLPNTGILP</sequence>
<dbReference type="OrthoDB" id="8035741at2759"/>
<dbReference type="AlphaFoldDB" id="A0A1I8NDK5"/>
<dbReference type="KEGG" id="mde:101896366"/>
<feature type="region of interest" description="Disordered" evidence="1">
    <location>
        <begin position="161"/>
        <end position="181"/>
    </location>
</feature>
<evidence type="ECO:0000313" key="2">
    <source>
        <dbReference type="EnsemblMetazoa" id="MDOA014104-PA"/>
    </source>
</evidence>
<evidence type="ECO:0000256" key="1">
    <source>
        <dbReference type="SAM" id="MobiDB-lite"/>
    </source>
</evidence>
<feature type="compositionally biased region" description="Acidic residues" evidence="1">
    <location>
        <begin position="61"/>
        <end position="75"/>
    </location>
</feature>
<evidence type="ECO:0008006" key="3">
    <source>
        <dbReference type="Google" id="ProtNLM"/>
    </source>
</evidence>
<dbReference type="EnsemblMetazoa" id="MDOA014104-RA">
    <property type="protein sequence ID" value="MDOA014104-PA"/>
    <property type="gene ID" value="MDOA014104"/>
</dbReference>
<protein>
    <recommendedName>
        <fullName evidence="3">Tantalus-like domain-containing protein</fullName>
    </recommendedName>
</protein>
<organism evidence="2">
    <name type="scientific">Musca domestica</name>
    <name type="common">House fly</name>
    <dbReference type="NCBI Taxonomy" id="7370"/>
    <lineage>
        <taxon>Eukaryota</taxon>
        <taxon>Metazoa</taxon>
        <taxon>Ecdysozoa</taxon>
        <taxon>Arthropoda</taxon>
        <taxon>Hexapoda</taxon>
        <taxon>Insecta</taxon>
        <taxon>Pterygota</taxon>
        <taxon>Neoptera</taxon>
        <taxon>Endopterygota</taxon>
        <taxon>Diptera</taxon>
        <taxon>Brachycera</taxon>
        <taxon>Muscomorpha</taxon>
        <taxon>Muscoidea</taxon>
        <taxon>Muscidae</taxon>
        <taxon>Musca</taxon>
    </lineage>
</organism>
<feature type="compositionally biased region" description="Basic and acidic residues" evidence="1">
    <location>
        <begin position="97"/>
        <end position="112"/>
    </location>
</feature>